<keyword evidence="2" id="KW-0378">Hydrolase</keyword>
<keyword evidence="1" id="KW-0479">Metal-binding</keyword>
<proteinExistence type="inferred from homology"/>
<organism evidence="5 6">
    <name type="scientific">Actinoplanes utahensis</name>
    <dbReference type="NCBI Taxonomy" id="1869"/>
    <lineage>
        <taxon>Bacteria</taxon>
        <taxon>Bacillati</taxon>
        <taxon>Actinomycetota</taxon>
        <taxon>Actinomycetes</taxon>
        <taxon>Micromonosporales</taxon>
        <taxon>Micromonosporaceae</taxon>
        <taxon>Actinoplanes</taxon>
    </lineage>
</organism>
<evidence type="ECO:0000256" key="4">
    <source>
        <dbReference type="PROSITE-ProRule" id="PRU00742"/>
    </source>
</evidence>
<dbReference type="PRINTS" id="PR00116">
    <property type="entry name" value="ARGINASE"/>
</dbReference>
<dbReference type="PANTHER" id="PTHR43782:SF3">
    <property type="entry name" value="ARGINASE"/>
    <property type="match status" value="1"/>
</dbReference>
<dbReference type="GO" id="GO:0030145">
    <property type="term" value="F:manganese ion binding"/>
    <property type="evidence" value="ECO:0007669"/>
    <property type="project" value="TreeGrafter"/>
</dbReference>
<dbReference type="PROSITE" id="PS51409">
    <property type="entry name" value="ARGINASE_2"/>
    <property type="match status" value="1"/>
</dbReference>
<dbReference type="STRING" id="1869.MB27_35715"/>
<name>A0A0A6UBA2_ACTUT</name>
<evidence type="ECO:0000313" key="5">
    <source>
        <dbReference type="EMBL" id="KHD73290.1"/>
    </source>
</evidence>
<comment type="caution">
    <text evidence="5">The sequence shown here is derived from an EMBL/GenBank/DDBJ whole genome shotgun (WGS) entry which is preliminary data.</text>
</comment>
<keyword evidence="6" id="KW-1185">Reference proteome</keyword>
<evidence type="ECO:0000313" key="6">
    <source>
        <dbReference type="Proteomes" id="UP000054537"/>
    </source>
</evidence>
<dbReference type="InterPro" id="IPR023696">
    <property type="entry name" value="Ureohydrolase_dom_sf"/>
</dbReference>
<comment type="similarity">
    <text evidence="4">Belongs to the arginase family.</text>
</comment>
<evidence type="ECO:0000256" key="1">
    <source>
        <dbReference type="ARBA" id="ARBA00022723"/>
    </source>
</evidence>
<dbReference type="Pfam" id="PF00491">
    <property type="entry name" value="Arginase"/>
    <property type="match status" value="1"/>
</dbReference>
<dbReference type="GO" id="GO:0004053">
    <property type="term" value="F:arginase activity"/>
    <property type="evidence" value="ECO:0007669"/>
    <property type="project" value="TreeGrafter"/>
</dbReference>
<evidence type="ECO:0000256" key="2">
    <source>
        <dbReference type="ARBA" id="ARBA00022801"/>
    </source>
</evidence>
<dbReference type="OrthoDB" id="7331788at2"/>
<dbReference type="InterPro" id="IPR006035">
    <property type="entry name" value="Ureohydrolase"/>
</dbReference>
<dbReference type="Gene3D" id="3.40.800.10">
    <property type="entry name" value="Ureohydrolase domain"/>
    <property type="match status" value="1"/>
</dbReference>
<protein>
    <submittedName>
        <fullName evidence="5">Arginase</fullName>
    </submittedName>
</protein>
<reference evidence="5 6" key="1">
    <citation type="submission" date="2014-10" db="EMBL/GenBank/DDBJ databases">
        <title>Draft genome sequence of Actinoplanes utahensis NRRL 12052.</title>
        <authorList>
            <person name="Velasco-Bucheli B."/>
            <person name="del Cerro C."/>
            <person name="Hormigo D."/>
            <person name="Garcia J.L."/>
            <person name="Acebal C."/>
            <person name="Arroyo M."/>
            <person name="de la Mata I."/>
        </authorList>
    </citation>
    <scope>NUCLEOTIDE SEQUENCE [LARGE SCALE GENOMIC DNA]</scope>
    <source>
        <strain evidence="5 6">NRRL 12052</strain>
    </source>
</reference>
<dbReference type="Proteomes" id="UP000054537">
    <property type="component" value="Unassembled WGS sequence"/>
</dbReference>
<dbReference type="AlphaFoldDB" id="A0A0A6UBA2"/>
<dbReference type="SUPFAM" id="SSF52768">
    <property type="entry name" value="Arginase/deacetylase"/>
    <property type="match status" value="1"/>
</dbReference>
<dbReference type="EMBL" id="JRTT01000132">
    <property type="protein sequence ID" value="KHD73290.1"/>
    <property type="molecule type" value="Genomic_DNA"/>
</dbReference>
<evidence type="ECO:0000256" key="3">
    <source>
        <dbReference type="ARBA" id="ARBA00023211"/>
    </source>
</evidence>
<dbReference type="GO" id="GO:0005829">
    <property type="term" value="C:cytosol"/>
    <property type="evidence" value="ECO:0007669"/>
    <property type="project" value="TreeGrafter"/>
</dbReference>
<dbReference type="RefSeq" id="WP_043532348.1">
    <property type="nucleotide sequence ID" value="NZ_BAABKU010000005.1"/>
</dbReference>
<keyword evidence="3" id="KW-0464">Manganese</keyword>
<dbReference type="PANTHER" id="PTHR43782">
    <property type="entry name" value="ARGINASE"/>
    <property type="match status" value="1"/>
</dbReference>
<dbReference type="eggNOG" id="COG0010">
    <property type="taxonomic scope" value="Bacteria"/>
</dbReference>
<gene>
    <name evidence="5" type="ORF">MB27_35715</name>
</gene>
<sequence>MTTILVPYHQDEQLPHDDIPVRADVTVRPVFPATDHWDRLATGYEAVAAAAARAGERPLVFSGDCLFAGAVVAGLQRAGADPGIVWFDAHADLHTLDSSTSGYLGGMSLRLVTGAHPEEYGNRFGLRGIAAGRAVLADARDTDPAEAEYLATGAIRRLPVAEVTAPPGPFVLHVDLDVIDAGEVPGLRFPVAGGPSAGDVLDACERLLATGRVAAVHVACPWHPAVDEHERQARARLLSRFARL</sequence>
<accession>A0A0A6UBA2</accession>